<dbReference type="GO" id="GO:0016887">
    <property type="term" value="F:ATP hydrolysis activity"/>
    <property type="evidence" value="ECO:0000318"/>
    <property type="project" value="GO_Central"/>
</dbReference>
<dbReference type="InterPro" id="IPR014721">
    <property type="entry name" value="Ribsml_uS5_D2-typ_fold_subgr"/>
</dbReference>
<evidence type="ECO:0000256" key="1">
    <source>
        <dbReference type="ARBA" id="ARBA00006082"/>
    </source>
</evidence>
<dbReference type="InterPro" id="IPR042121">
    <property type="entry name" value="MutL_C_regsub"/>
</dbReference>
<dbReference type="Gene3D" id="3.30.1370.100">
    <property type="entry name" value="MutL, C-terminal domain, regulatory subdomain"/>
    <property type="match status" value="1"/>
</dbReference>
<dbReference type="InterPro" id="IPR037198">
    <property type="entry name" value="MutL_C_sf"/>
</dbReference>
<dbReference type="EMBL" id="GL732582">
    <property type="protein sequence ID" value="EFX74534.1"/>
    <property type="molecule type" value="Genomic_DNA"/>
</dbReference>
<gene>
    <name evidence="4" type="ORF">DAPPUDRAFT_324171</name>
</gene>
<dbReference type="AlphaFoldDB" id="E9H0X1"/>
<dbReference type="SMART" id="SM00853">
    <property type="entry name" value="MutL_C"/>
    <property type="match status" value="1"/>
</dbReference>
<dbReference type="PANTHER" id="PTHR10073:SF47">
    <property type="entry name" value="DNA MISMATCH REPAIR PROTEIN MLH3"/>
    <property type="match status" value="1"/>
</dbReference>
<dbReference type="Gene3D" id="3.30.230.10">
    <property type="match status" value="1"/>
</dbReference>
<dbReference type="Proteomes" id="UP000000305">
    <property type="component" value="Unassembled WGS sequence"/>
</dbReference>
<protein>
    <submittedName>
        <fullName evidence="4">Putative MLH3, MutL protein 3</fullName>
    </submittedName>
</protein>
<dbReference type="GO" id="GO:0032300">
    <property type="term" value="C:mismatch repair complex"/>
    <property type="evidence" value="ECO:0000318"/>
    <property type="project" value="GO_Central"/>
</dbReference>
<dbReference type="SUPFAM" id="SSF118116">
    <property type="entry name" value="DNA mismatch repair protein MutL"/>
    <property type="match status" value="1"/>
</dbReference>
<dbReference type="OrthoDB" id="429932at2759"/>
<evidence type="ECO:0000256" key="2">
    <source>
        <dbReference type="ARBA" id="ARBA00022763"/>
    </source>
</evidence>
<comment type="similarity">
    <text evidence="1">Belongs to the DNA mismatch repair MutL/HexB family.</text>
</comment>
<dbReference type="eggNOG" id="KOG1977">
    <property type="taxonomic scope" value="Eukaryota"/>
</dbReference>
<dbReference type="GO" id="GO:0140664">
    <property type="term" value="F:ATP-dependent DNA damage sensor activity"/>
    <property type="evidence" value="ECO:0007669"/>
    <property type="project" value="InterPro"/>
</dbReference>
<reference evidence="4 5" key="1">
    <citation type="journal article" date="2011" name="Science">
        <title>The ecoresponsive genome of Daphnia pulex.</title>
        <authorList>
            <person name="Colbourne J.K."/>
            <person name="Pfrender M.E."/>
            <person name="Gilbert D."/>
            <person name="Thomas W.K."/>
            <person name="Tucker A."/>
            <person name="Oakley T.H."/>
            <person name="Tokishita S."/>
            <person name="Aerts A."/>
            <person name="Arnold G.J."/>
            <person name="Basu M.K."/>
            <person name="Bauer D.J."/>
            <person name="Caceres C.E."/>
            <person name="Carmel L."/>
            <person name="Casola C."/>
            <person name="Choi J.H."/>
            <person name="Detter J.C."/>
            <person name="Dong Q."/>
            <person name="Dusheyko S."/>
            <person name="Eads B.D."/>
            <person name="Frohlich T."/>
            <person name="Geiler-Samerotte K.A."/>
            <person name="Gerlach D."/>
            <person name="Hatcher P."/>
            <person name="Jogdeo S."/>
            <person name="Krijgsveld J."/>
            <person name="Kriventseva E.V."/>
            <person name="Kultz D."/>
            <person name="Laforsch C."/>
            <person name="Lindquist E."/>
            <person name="Lopez J."/>
            <person name="Manak J.R."/>
            <person name="Muller J."/>
            <person name="Pangilinan J."/>
            <person name="Patwardhan R.P."/>
            <person name="Pitluck S."/>
            <person name="Pritham E.J."/>
            <person name="Rechtsteiner A."/>
            <person name="Rho M."/>
            <person name="Rogozin I.B."/>
            <person name="Sakarya O."/>
            <person name="Salamov A."/>
            <person name="Schaack S."/>
            <person name="Shapiro H."/>
            <person name="Shiga Y."/>
            <person name="Skalitzky C."/>
            <person name="Smith Z."/>
            <person name="Souvorov A."/>
            <person name="Sung W."/>
            <person name="Tang Z."/>
            <person name="Tsuchiya D."/>
            <person name="Tu H."/>
            <person name="Vos H."/>
            <person name="Wang M."/>
            <person name="Wolf Y.I."/>
            <person name="Yamagata H."/>
            <person name="Yamada T."/>
            <person name="Ye Y."/>
            <person name="Shaw J.R."/>
            <person name="Andrews J."/>
            <person name="Crease T.J."/>
            <person name="Tang H."/>
            <person name="Lucas S.M."/>
            <person name="Robertson H.M."/>
            <person name="Bork P."/>
            <person name="Koonin E.V."/>
            <person name="Zdobnov E.M."/>
            <person name="Grigoriev I.V."/>
            <person name="Lynch M."/>
            <person name="Boore J.L."/>
        </authorList>
    </citation>
    <scope>NUCLEOTIDE SEQUENCE [LARGE SCALE GENOMIC DNA]</scope>
</reference>
<dbReference type="InterPro" id="IPR014790">
    <property type="entry name" value="MutL_C"/>
</dbReference>
<name>E9H0X1_DAPPU</name>
<organism evidence="4 5">
    <name type="scientific">Daphnia pulex</name>
    <name type="common">Water flea</name>
    <dbReference type="NCBI Taxonomy" id="6669"/>
    <lineage>
        <taxon>Eukaryota</taxon>
        <taxon>Metazoa</taxon>
        <taxon>Ecdysozoa</taxon>
        <taxon>Arthropoda</taxon>
        <taxon>Crustacea</taxon>
        <taxon>Branchiopoda</taxon>
        <taxon>Diplostraca</taxon>
        <taxon>Cladocera</taxon>
        <taxon>Anomopoda</taxon>
        <taxon>Daphniidae</taxon>
        <taxon>Daphnia</taxon>
    </lineage>
</organism>
<keyword evidence="5" id="KW-1185">Reference proteome</keyword>
<dbReference type="InterPro" id="IPR038973">
    <property type="entry name" value="MutL/Mlh/Pms-like"/>
</dbReference>
<dbReference type="FunFam" id="3.30.565.10:FF:000464">
    <property type="entry name" value="Putative MLH3, MutL protein 3"/>
    <property type="match status" value="1"/>
</dbReference>
<keyword evidence="2" id="KW-0227">DNA damage</keyword>
<dbReference type="GO" id="GO:0006298">
    <property type="term" value="P:mismatch repair"/>
    <property type="evidence" value="ECO:0000318"/>
    <property type="project" value="GO_Central"/>
</dbReference>
<dbReference type="SUPFAM" id="SSF55874">
    <property type="entry name" value="ATPase domain of HSP90 chaperone/DNA topoisomerase II/histidine kinase"/>
    <property type="match status" value="1"/>
</dbReference>
<proteinExistence type="inferred from homology"/>
<dbReference type="Gene3D" id="3.30.565.10">
    <property type="entry name" value="Histidine kinase-like ATPase, C-terminal domain"/>
    <property type="match status" value="1"/>
</dbReference>
<dbReference type="InterPro" id="IPR036890">
    <property type="entry name" value="HATPase_C_sf"/>
</dbReference>
<evidence type="ECO:0000313" key="5">
    <source>
        <dbReference type="Proteomes" id="UP000000305"/>
    </source>
</evidence>
<dbReference type="Gene3D" id="3.30.1540.20">
    <property type="entry name" value="MutL, C-terminal domain, dimerisation subdomain"/>
    <property type="match status" value="1"/>
</dbReference>
<dbReference type="KEGG" id="dpx:DAPPUDRAFT_324171"/>
<dbReference type="InterPro" id="IPR042120">
    <property type="entry name" value="MutL_C_dimsub"/>
</dbReference>
<dbReference type="PANTHER" id="PTHR10073">
    <property type="entry name" value="DNA MISMATCH REPAIR PROTEIN MLH, PMS, MUTL"/>
    <property type="match status" value="1"/>
</dbReference>
<feature type="domain" description="MutL C-terminal dimerisation" evidence="3">
    <location>
        <begin position="542"/>
        <end position="711"/>
    </location>
</feature>
<dbReference type="GO" id="GO:0005524">
    <property type="term" value="F:ATP binding"/>
    <property type="evidence" value="ECO:0007669"/>
    <property type="project" value="InterPro"/>
</dbReference>
<evidence type="ECO:0000313" key="4">
    <source>
        <dbReference type="EMBL" id="EFX74534.1"/>
    </source>
</evidence>
<evidence type="ECO:0000259" key="3">
    <source>
        <dbReference type="SMART" id="SM00853"/>
    </source>
</evidence>
<dbReference type="Pfam" id="PF08676">
    <property type="entry name" value="MutL_C"/>
    <property type="match status" value="1"/>
</dbReference>
<sequence>MCESILTQKYVEELVLNSIHGNATCIAVRLDWMSRFLQVVDNGRGIGSTQLQLFCSRNNQNVENMVVDKHLEEALHLIIKHCSSLEIESQVKNSSVSYKRLYQNGIWRNVECVGTRSTSGTTVSVFDFFRPPSSEETFDFDYQSLEKLIASFFLLHSHISFSLRVDPSKPPSLQTKKAKNTMLAAQQLFKSDSIIPFRGSSRHFKVKGLFINHPGESSWFIFVNSQLVESKEIVDLITSVLSNLTSSQEQRFAIILNIKCSRAVCKFTIDSNVNRGVAFLNWNELLSLIQSSLDQFISHAPIKKTAFVSRWLIAAYGDGNLTTSPLTIKSLDFYPPQQEIKTETSEMSSPFRCEQSVSSDQSFYGKITNSIPIPLVSHAPENLEMRVRESPNVCRVSSPPLLLSPNHLASLWEEVEETAENTQLIQEPENGNLENGVSLPPDMGTSTSTCNLQEKDTQIEDHSSLDSSNRLALKRRYVSTDSDNRFSSKREFKIGRNYLTNAYWVQPKMPPNLAIKNLSSLFATALQKECTFTKSVMGNIHVVSQVDRKFICCITREDEKRYLVLIDQHAAHERVCLERLMQMHSTKNDDGYIQVLSSPLHPHLQLTFPIGDLQLIQKLSVEFTRFGLHLQFSDSTVSATRVPSCFLAREINEIQRKRSSLYKDLVVALIDETIAEFTKTGRLSSCLLPAQIRNVLNSLACHGAIKFGDELTPTQCSQLVKALGQCDVPFQCAHGRPLLAPLLEIGDLNGLTPSLITPDSTKPKYVRLMEYGELT</sequence>
<accession>E9H0X1</accession>
<dbReference type="STRING" id="6669.E9H0X1"/>
<dbReference type="InParanoid" id="E9H0X1"/>
<dbReference type="FunFam" id="3.30.1370.100:FF:000022">
    <property type="entry name" value="MutL homolog 3 (E. coli)"/>
    <property type="match status" value="1"/>
</dbReference>
<dbReference type="HOGENOM" id="CLU_005415_1_0_1"/>